<dbReference type="STRING" id="3827.A0A1S2Z7H4"/>
<dbReference type="Pfam" id="PF23572">
    <property type="entry name" value="GH3_C"/>
    <property type="match status" value="1"/>
</dbReference>
<evidence type="ECO:0000259" key="4">
    <source>
        <dbReference type="Pfam" id="PF23572"/>
    </source>
</evidence>
<reference evidence="6" key="1">
    <citation type="submission" date="2025-08" db="UniProtKB">
        <authorList>
            <consortium name="RefSeq"/>
        </authorList>
    </citation>
    <scope>IDENTIFICATION</scope>
    <source>
        <tissue evidence="6">Etiolated seedlings</tissue>
    </source>
</reference>
<keyword evidence="5" id="KW-1185">Reference proteome</keyword>
<evidence type="ECO:0000256" key="2">
    <source>
        <dbReference type="ARBA" id="ARBA00022598"/>
    </source>
</evidence>
<feature type="domain" description="GH3 C-terminal" evidence="4">
    <location>
        <begin position="442"/>
        <end position="553"/>
    </location>
</feature>
<dbReference type="AlphaFoldDB" id="A0A1S2Z7H4"/>
<dbReference type="PANTHER" id="PTHR31901">
    <property type="entry name" value="GH3 DOMAIN-CONTAINING PROTEIN"/>
    <property type="match status" value="1"/>
</dbReference>
<evidence type="ECO:0000259" key="3">
    <source>
        <dbReference type="Pfam" id="PF23571"/>
    </source>
</evidence>
<feature type="domain" description="GH3 middle" evidence="3">
    <location>
        <begin position="352"/>
        <end position="426"/>
    </location>
</feature>
<name>A0A1S2Z7H4_CICAR</name>
<keyword evidence="2" id="KW-0436">Ligase</keyword>
<dbReference type="InterPro" id="IPR004993">
    <property type="entry name" value="GH3"/>
</dbReference>
<dbReference type="InterPro" id="IPR055378">
    <property type="entry name" value="GH3_C"/>
</dbReference>
<dbReference type="Pfam" id="PF23571">
    <property type="entry name" value="GH3_M"/>
    <property type="match status" value="1"/>
</dbReference>
<dbReference type="Proteomes" id="UP000087171">
    <property type="component" value="Unplaced"/>
</dbReference>
<dbReference type="InterPro" id="IPR055377">
    <property type="entry name" value="GH3_M"/>
</dbReference>
<evidence type="ECO:0000313" key="6">
    <source>
        <dbReference type="RefSeq" id="XP_004516416.1"/>
    </source>
</evidence>
<dbReference type="GO" id="GO:0005737">
    <property type="term" value="C:cytoplasm"/>
    <property type="evidence" value="ECO:0007669"/>
    <property type="project" value="TreeGrafter"/>
</dbReference>
<dbReference type="GO" id="GO:0016881">
    <property type="term" value="F:acid-amino acid ligase activity"/>
    <property type="evidence" value="ECO:0007669"/>
    <property type="project" value="TreeGrafter"/>
</dbReference>
<dbReference type="PANTHER" id="PTHR31901:SF5">
    <property type="entry name" value="JASMONOYL--L-AMINO ACID SYNTHETASE JAR1"/>
    <property type="match status" value="1"/>
</dbReference>
<dbReference type="RefSeq" id="XP_004516416.1">
    <property type="nucleotide sequence ID" value="XM_004516359.3"/>
</dbReference>
<dbReference type="OrthoDB" id="10004661at2759"/>
<sequence>MRDNVEEFDTKKVIENFERITTDAENVQNETLKKILEENASAEYLQKLGLNGRTDPESFKSCIPLVTYKDLEPYIDRIVDGEFSSIITSEPITAFSLSSGTSQGKQKRLPWNDELFVTTVHIYQTSFAYRNRYLPTDVNGKGLNLIYSSNKLPETKDGIILGTATANVYRNPGYKQTMKEIHSSSCSPDGVIFSPDFHQTLYCHLLCGLIFREQIQFVAATFAHSILYAFRTFEQNWEELCNDIKQGVLSSRITAPSIRTAMSEILKPDPELANLIHTKCLNLSNDWYGLIPEIFPNIKYVQGIMTGAMEPYLKKLRHYARDVPLVTTEYGASEGWIASNVHPEIPPELASYVVLPQIAYFEFIPMAQLDGTQGDIKTVGLTEVKIGEEYELVLTSPAGLYRYKLGDVVKITGFYNSTPELKFIRRSNLMLTINIDKNTETDLQLSVDTAAKYLIEEKMEVVDYTSYIDLSKEPGHYVIFLEISGEPTDELLAKCCNCLDKSFVDPGYTSSRKVKGIDPLELRVVKKGTFRKILEHFVSLGRSATQFKTPRCVGPTNTDMLQILSDNVVNNYFSSAYS</sequence>
<gene>
    <name evidence="6" type="primary">LOC101506959</name>
</gene>
<organism evidence="5 6">
    <name type="scientific">Cicer arietinum</name>
    <name type="common">Chickpea</name>
    <name type="synonym">Garbanzo</name>
    <dbReference type="NCBI Taxonomy" id="3827"/>
    <lineage>
        <taxon>Eukaryota</taxon>
        <taxon>Viridiplantae</taxon>
        <taxon>Streptophyta</taxon>
        <taxon>Embryophyta</taxon>
        <taxon>Tracheophyta</taxon>
        <taxon>Spermatophyta</taxon>
        <taxon>Magnoliopsida</taxon>
        <taxon>eudicotyledons</taxon>
        <taxon>Gunneridae</taxon>
        <taxon>Pentapetalae</taxon>
        <taxon>rosids</taxon>
        <taxon>fabids</taxon>
        <taxon>Fabales</taxon>
        <taxon>Fabaceae</taxon>
        <taxon>Papilionoideae</taxon>
        <taxon>50 kb inversion clade</taxon>
        <taxon>NPAAA clade</taxon>
        <taxon>Hologalegina</taxon>
        <taxon>IRL clade</taxon>
        <taxon>Cicereae</taxon>
        <taxon>Cicer</taxon>
    </lineage>
</organism>
<evidence type="ECO:0000313" key="5">
    <source>
        <dbReference type="Proteomes" id="UP000087171"/>
    </source>
</evidence>
<comment type="similarity">
    <text evidence="1">Belongs to the IAA-amido conjugating enzyme family.</text>
</comment>
<dbReference type="eggNOG" id="ENOG502QPMW">
    <property type="taxonomic scope" value="Eukaryota"/>
</dbReference>
<protein>
    <submittedName>
        <fullName evidence="6">Jasmonic acid-amido synthetase JAR1-like</fullName>
    </submittedName>
</protein>
<proteinExistence type="inferred from homology"/>
<dbReference type="Pfam" id="PF03321">
    <property type="entry name" value="GH3"/>
    <property type="match status" value="1"/>
</dbReference>
<dbReference type="KEGG" id="cam:101506959"/>
<evidence type="ECO:0000256" key="1">
    <source>
        <dbReference type="ARBA" id="ARBA00008068"/>
    </source>
</evidence>
<dbReference type="GeneID" id="101506959"/>
<accession>A0A1S2Z7H4</accession>
<dbReference type="PaxDb" id="3827-XP_004516416.1"/>